<dbReference type="SUPFAM" id="SSF48371">
    <property type="entry name" value="ARM repeat"/>
    <property type="match status" value="1"/>
</dbReference>
<feature type="domain" description="Fibronectin type-III" evidence="2">
    <location>
        <begin position="482"/>
        <end position="556"/>
    </location>
</feature>
<dbReference type="Gene3D" id="1.25.10.10">
    <property type="entry name" value="Leucine-rich Repeat Variant"/>
    <property type="match status" value="2"/>
</dbReference>
<dbReference type="InterPro" id="IPR003961">
    <property type="entry name" value="FN3_dom"/>
</dbReference>
<dbReference type="EMBL" id="JAFHDT010000002">
    <property type="protein sequence ID" value="KAI7813022.1"/>
    <property type="molecule type" value="Genomic_DNA"/>
</dbReference>
<accession>A0A9W7X2N7</accession>
<evidence type="ECO:0000313" key="3">
    <source>
        <dbReference type="EMBL" id="KAI7813022.1"/>
    </source>
</evidence>
<reference evidence="3" key="1">
    <citation type="submission" date="2021-02" db="EMBL/GenBank/DDBJ databases">
        <title>Comparative genomics reveals that relaxation of natural selection precedes convergent phenotypic evolution of cavefish.</title>
        <authorList>
            <person name="Peng Z."/>
        </authorList>
    </citation>
    <scope>NUCLEOTIDE SEQUENCE</scope>
    <source>
        <tissue evidence="3">Muscle</tissue>
    </source>
</reference>
<evidence type="ECO:0000313" key="4">
    <source>
        <dbReference type="Proteomes" id="UP001059041"/>
    </source>
</evidence>
<dbReference type="InterPro" id="IPR011989">
    <property type="entry name" value="ARM-like"/>
</dbReference>
<dbReference type="SUPFAM" id="SSF49265">
    <property type="entry name" value="Fibronectin type III"/>
    <property type="match status" value="1"/>
</dbReference>
<comment type="caution">
    <text evidence="3">The sequence shown here is derived from an EMBL/GenBank/DDBJ whole genome shotgun (WGS) entry which is preliminary data.</text>
</comment>
<protein>
    <recommendedName>
        <fullName evidence="2">Fibronectin type-III domain-containing protein</fullName>
    </recommendedName>
</protein>
<dbReference type="Gene3D" id="2.60.40.10">
    <property type="entry name" value="Immunoglobulins"/>
    <property type="match status" value="2"/>
</dbReference>
<feature type="compositionally biased region" description="Polar residues" evidence="1">
    <location>
        <begin position="663"/>
        <end position="681"/>
    </location>
</feature>
<evidence type="ECO:0000259" key="2">
    <source>
        <dbReference type="SMART" id="SM00060"/>
    </source>
</evidence>
<organism evidence="3 4">
    <name type="scientific">Triplophysa rosa</name>
    <name type="common">Cave loach</name>
    <dbReference type="NCBI Taxonomy" id="992332"/>
    <lineage>
        <taxon>Eukaryota</taxon>
        <taxon>Metazoa</taxon>
        <taxon>Chordata</taxon>
        <taxon>Craniata</taxon>
        <taxon>Vertebrata</taxon>
        <taxon>Euteleostomi</taxon>
        <taxon>Actinopterygii</taxon>
        <taxon>Neopterygii</taxon>
        <taxon>Teleostei</taxon>
        <taxon>Ostariophysi</taxon>
        <taxon>Cypriniformes</taxon>
        <taxon>Nemacheilidae</taxon>
        <taxon>Triplophysa</taxon>
    </lineage>
</organism>
<gene>
    <name evidence="3" type="ORF">IRJ41_013808</name>
</gene>
<sequence length="681" mass="74410">MDALQKILKSPDSRLSSAAACIFGVLLENEPMVTKLQKWAEGDNNPICALGQILTKNDPDIVMNATGAIASLVETVSGRQWLLQSQAVFNQVLESVSIHLENEKENTANSAALILAQLSLCEEACQKILSHPSASKTFRCLAKCLLCSHKDTAMNAAFAVGRLCGSGQAKNLILRETEEQQLVYRLQSLLSSGTGVEMCQTACFALSCLAKDEDGHALLMESTCISAVLDALLQLLQSTEPDTVWFAAMMLRVLVSRPSGVVLVRMHGALHEQLKVLSVLSTTGPELQEEVNMCLSKLERLAKPPPVTVTILSSTAYTVSWVRCDPESGLEVIYSLFDSDLMLYHGHLCQVTLPVSTNRSVDSLSLRLNLSTSDGDVSPFSDPVVTLETLDTTIKCPQELCVIGCTATHAHLRWVEPEGGVKPKSYQIYCNGTMVKTTTLLGAVVSGLSPGTNYVLSARSLCPGYAASARAVTKVKTADDQDHAPSALTLVVLGRHELQINWRAPAVPLGRLFKYELSVNGCVAYVGTERVYTARRLSANTAYTCIVTAVTSRGRCHSRPVTKKTARDEYLPLNRNLSSAITSKSSTSPPTIHKTSEVTRMTTNSQTTLGHKPHSTRSQHKAHEFRKDKHRLLQPVSFHLSNPEQTKEQIRAQKDRNKPISKVPNQQKGRQYRVSTHTKVP</sequence>
<keyword evidence="4" id="KW-1185">Reference proteome</keyword>
<feature type="domain" description="Fibronectin type-III" evidence="2">
    <location>
        <begin position="394"/>
        <end position="468"/>
    </location>
</feature>
<feature type="compositionally biased region" description="Low complexity" evidence="1">
    <location>
        <begin position="580"/>
        <end position="593"/>
    </location>
</feature>
<dbReference type="AlphaFoldDB" id="A0A9W7X2N7"/>
<dbReference type="InterPro" id="IPR036116">
    <property type="entry name" value="FN3_sf"/>
</dbReference>
<feature type="compositionally biased region" description="Basic and acidic residues" evidence="1">
    <location>
        <begin position="645"/>
        <end position="658"/>
    </location>
</feature>
<feature type="compositionally biased region" description="Polar residues" evidence="1">
    <location>
        <begin position="598"/>
        <end position="609"/>
    </location>
</feature>
<dbReference type="InterPro" id="IPR013783">
    <property type="entry name" value="Ig-like_fold"/>
</dbReference>
<proteinExistence type="predicted"/>
<dbReference type="InterPro" id="IPR016024">
    <property type="entry name" value="ARM-type_fold"/>
</dbReference>
<dbReference type="Proteomes" id="UP001059041">
    <property type="component" value="Linkage Group LG2"/>
</dbReference>
<dbReference type="SMART" id="SM00060">
    <property type="entry name" value="FN3"/>
    <property type="match status" value="2"/>
</dbReference>
<feature type="compositionally biased region" description="Basic residues" evidence="1">
    <location>
        <begin position="611"/>
        <end position="620"/>
    </location>
</feature>
<name>A0A9W7X2N7_TRIRA</name>
<feature type="region of interest" description="Disordered" evidence="1">
    <location>
        <begin position="580"/>
        <end position="681"/>
    </location>
</feature>
<dbReference type="CDD" id="cd00063">
    <property type="entry name" value="FN3"/>
    <property type="match status" value="2"/>
</dbReference>
<evidence type="ECO:0000256" key="1">
    <source>
        <dbReference type="SAM" id="MobiDB-lite"/>
    </source>
</evidence>